<dbReference type="InterPro" id="IPR036837">
    <property type="entry name" value="Cation_efflux_CTD_sf"/>
</dbReference>
<feature type="transmembrane region" description="Helical" evidence="9">
    <location>
        <begin position="21"/>
        <end position="39"/>
    </location>
</feature>
<dbReference type="Pfam" id="PF01545">
    <property type="entry name" value="Cation_efflux"/>
    <property type="match status" value="1"/>
</dbReference>
<dbReference type="Proteomes" id="UP000229730">
    <property type="component" value="Unassembled WGS sequence"/>
</dbReference>
<dbReference type="GO" id="GO:0015341">
    <property type="term" value="F:zinc efflux antiporter activity"/>
    <property type="evidence" value="ECO:0007669"/>
    <property type="project" value="TreeGrafter"/>
</dbReference>
<accession>A0A2G4YU50</accession>
<evidence type="ECO:0000259" key="10">
    <source>
        <dbReference type="Pfam" id="PF01545"/>
    </source>
</evidence>
<evidence type="ECO:0000256" key="8">
    <source>
        <dbReference type="ARBA" id="ARBA00068882"/>
    </source>
</evidence>
<feature type="transmembrane region" description="Helical" evidence="9">
    <location>
        <begin position="123"/>
        <end position="143"/>
    </location>
</feature>
<evidence type="ECO:0000256" key="3">
    <source>
        <dbReference type="ARBA" id="ARBA00022448"/>
    </source>
</evidence>
<sequence length="307" mass="33692">MSQPTEKEEQKAASSGLMVRAANAAVIMAFSLILIKAWAYHMSGAVSMLGSLLDSVMDILASLINLVAIRFAIVPADNDHRFGHGKAEAIAGLVQAMVIFLSALFLFVEAGRKMLSPEPLRETGIGISVILVSVLLTVMLVLYQRHVIRKTGSVAISADHLHYSGDILMNFGVLIAFVLSGYFELYYADPIIGILVAGYLAYNVKQIAHSSVDMLMDRELDDEERAPILALIRAHEEVHGVHDIRTRKSGLDLFIQFHLEMDGSISLGEAHRISEEVEQEIIALYPEAEVLIHADPEDQVGAVSFRE</sequence>
<feature type="transmembrane region" description="Helical" evidence="9">
    <location>
        <begin position="59"/>
        <end position="77"/>
    </location>
</feature>
<keyword evidence="5 9" id="KW-0812">Transmembrane</keyword>
<dbReference type="Gene3D" id="1.20.1510.10">
    <property type="entry name" value="Cation efflux protein transmembrane domain"/>
    <property type="match status" value="1"/>
</dbReference>
<evidence type="ECO:0000259" key="11">
    <source>
        <dbReference type="Pfam" id="PF16916"/>
    </source>
</evidence>
<dbReference type="RefSeq" id="WP_099471443.1">
    <property type="nucleotide sequence ID" value="NZ_CP041025.1"/>
</dbReference>
<dbReference type="GO" id="GO:0015093">
    <property type="term" value="F:ferrous iron transmembrane transporter activity"/>
    <property type="evidence" value="ECO:0007669"/>
    <property type="project" value="TreeGrafter"/>
</dbReference>
<dbReference type="SUPFAM" id="SSF161111">
    <property type="entry name" value="Cation efflux protein transmembrane domain-like"/>
    <property type="match status" value="1"/>
</dbReference>
<evidence type="ECO:0000256" key="7">
    <source>
        <dbReference type="ARBA" id="ARBA00023136"/>
    </source>
</evidence>
<keyword evidence="4" id="KW-1003">Cell membrane</keyword>
<dbReference type="GO" id="GO:0006882">
    <property type="term" value="P:intracellular zinc ion homeostasis"/>
    <property type="evidence" value="ECO:0007669"/>
    <property type="project" value="TreeGrafter"/>
</dbReference>
<dbReference type="Gene3D" id="3.30.70.1350">
    <property type="entry name" value="Cation efflux protein, cytoplasmic domain"/>
    <property type="match status" value="1"/>
</dbReference>
<dbReference type="OrthoDB" id="9806522at2"/>
<keyword evidence="7 9" id="KW-0472">Membrane</keyword>
<comment type="caution">
    <text evidence="12">The sequence shown here is derived from an EMBL/GenBank/DDBJ whole genome shotgun (WGS) entry which is preliminary data.</text>
</comment>
<feature type="transmembrane region" description="Helical" evidence="9">
    <location>
        <begin position="89"/>
        <end position="108"/>
    </location>
</feature>
<keyword evidence="6 9" id="KW-1133">Transmembrane helix</keyword>
<dbReference type="InterPro" id="IPR027469">
    <property type="entry name" value="Cation_efflux_TMD_sf"/>
</dbReference>
<dbReference type="EMBL" id="PDEM01000009">
    <property type="protein sequence ID" value="PHZ85858.1"/>
    <property type="molecule type" value="Genomic_DNA"/>
</dbReference>
<protein>
    <recommendedName>
        <fullName evidence="8">Protein p34</fullName>
    </recommendedName>
</protein>
<proteinExistence type="inferred from homology"/>
<dbReference type="Pfam" id="PF16916">
    <property type="entry name" value="ZT_dimer"/>
    <property type="match status" value="1"/>
</dbReference>
<keyword evidence="13" id="KW-1185">Reference proteome</keyword>
<dbReference type="FunCoup" id="A0A2G4YU50">
    <property type="interactions" value="331"/>
</dbReference>
<keyword evidence="3" id="KW-0813">Transport</keyword>
<evidence type="ECO:0000256" key="1">
    <source>
        <dbReference type="ARBA" id="ARBA00004651"/>
    </source>
</evidence>
<dbReference type="PANTHER" id="PTHR43840">
    <property type="entry name" value="MITOCHONDRIAL METAL TRANSPORTER 1-RELATED"/>
    <property type="match status" value="1"/>
</dbReference>
<gene>
    <name evidence="12" type="primary">fieF</name>
    <name evidence="12" type="synonym">yiiP</name>
    <name evidence="12" type="ORF">CRD36_04050</name>
</gene>
<dbReference type="AlphaFoldDB" id="A0A2G4YU50"/>
<evidence type="ECO:0000256" key="6">
    <source>
        <dbReference type="ARBA" id="ARBA00022989"/>
    </source>
</evidence>
<name>A0A2G4YU50_9PROT</name>
<organism evidence="12 13">
    <name type="scientific">Paremcibacter congregatus</name>
    <dbReference type="NCBI Taxonomy" id="2043170"/>
    <lineage>
        <taxon>Bacteria</taxon>
        <taxon>Pseudomonadati</taxon>
        <taxon>Pseudomonadota</taxon>
        <taxon>Alphaproteobacteria</taxon>
        <taxon>Emcibacterales</taxon>
        <taxon>Emcibacteraceae</taxon>
        <taxon>Paremcibacter</taxon>
    </lineage>
</organism>
<reference evidence="12 13" key="1">
    <citation type="submission" date="2017-10" db="EMBL/GenBank/DDBJ databases">
        <title>Frigbacter circumglobatus gen. nov. sp. nov., isolated from sediment cultured in situ.</title>
        <authorList>
            <person name="Zhao Z."/>
        </authorList>
    </citation>
    <scope>NUCLEOTIDE SEQUENCE [LARGE SCALE GENOMIC DNA]</scope>
    <source>
        <strain evidence="12 13">ZYL</strain>
    </source>
</reference>
<feature type="domain" description="Cation efflux protein transmembrane" evidence="10">
    <location>
        <begin position="24"/>
        <end position="216"/>
    </location>
</feature>
<dbReference type="GO" id="GO:0015086">
    <property type="term" value="F:cadmium ion transmembrane transporter activity"/>
    <property type="evidence" value="ECO:0007669"/>
    <property type="project" value="TreeGrafter"/>
</dbReference>
<dbReference type="SUPFAM" id="SSF160240">
    <property type="entry name" value="Cation efflux protein cytoplasmic domain-like"/>
    <property type="match status" value="1"/>
</dbReference>
<dbReference type="PANTHER" id="PTHR43840:SF41">
    <property type="entry name" value="CATION-EFFLUX PUMP FIEF"/>
    <property type="match status" value="1"/>
</dbReference>
<dbReference type="InterPro" id="IPR027470">
    <property type="entry name" value="Cation_efflux_CTD"/>
</dbReference>
<dbReference type="InterPro" id="IPR058533">
    <property type="entry name" value="Cation_efflux_TM"/>
</dbReference>
<evidence type="ECO:0000256" key="2">
    <source>
        <dbReference type="ARBA" id="ARBA00008114"/>
    </source>
</evidence>
<feature type="domain" description="Cation efflux protein cytoplasmic" evidence="11">
    <location>
        <begin position="220"/>
        <end position="297"/>
    </location>
</feature>
<comment type="subcellular location">
    <subcellularLocation>
        <location evidence="1">Cell membrane</location>
        <topology evidence="1">Multi-pass membrane protein</topology>
    </subcellularLocation>
</comment>
<dbReference type="GO" id="GO:0005886">
    <property type="term" value="C:plasma membrane"/>
    <property type="evidence" value="ECO:0007669"/>
    <property type="project" value="UniProtKB-SubCell"/>
</dbReference>
<dbReference type="InterPro" id="IPR050291">
    <property type="entry name" value="CDF_Transporter"/>
</dbReference>
<comment type="similarity">
    <text evidence="2">Belongs to the cation diffusion facilitator (CDF) transporter (TC 2.A.4) family.</text>
</comment>
<dbReference type="InterPro" id="IPR002524">
    <property type="entry name" value="Cation_efflux"/>
</dbReference>
<feature type="transmembrane region" description="Helical" evidence="9">
    <location>
        <begin position="163"/>
        <end position="179"/>
    </location>
</feature>
<evidence type="ECO:0000256" key="4">
    <source>
        <dbReference type="ARBA" id="ARBA00022475"/>
    </source>
</evidence>
<evidence type="ECO:0000313" key="12">
    <source>
        <dbReference type="EMBL" id="PHZ85858.1"/>
    </source>
</evidence>
<dbReference type="NCBIfam" id="TIGR01297">
    <property type="entry name" value="CDF"/>
    <property type="match status" value="1"/>
</dbReference>
<evidence type="ECO:0000256" key="9">
    <source>
        <dbReference type="SAM" id="Phobius"/>
    </source>
</evidence>
<dbReference type="InParanoid" id="A0A2G4YU50"/>
<evidence type="ECO:0000256" key="5">
    <source>
        <dbReference type="ARBA" id="ARBA00022692"/>
    </source>
</evidence>
<dbReference type="FunFam" id="3.30.70.1350:FF:000002">
    <property type="entry name" value="Ferrous-iron efflux pump FieF"/>
    <property type="match status" value="1"/>
</dbReference>
<evidence type="ECO:0000313" key="13">
    <source>
        <dbReference type="Proteomes" id="UP000229730"/>
    </source>
</evidence>